<feature type="region of interest" description="Disordered" evidence="1">
    <location>
        <begin position="22"/>
        <end position="95"/>
    </location>
</feature>
<dbReference type="EMBL" id="CADEAL010003046">
    <property type="protein sequence ID" value="CAB1443278.1"/>
    <property type="molecule type" value="Genomic_DNA"/>
</dbReference>
<comment type="caution">
    <text evidence="2">The sequence shown here is derived from an EMBL/GenBank/DDBJ whole genome shotgun (WGS) entry which is preliminary data.</text>
</comment>
<feature type="compositionally biased region" description="Polar residues" evidence="1">
    <location>
        <begin position="62"/>
        <end position="75"/>
    </location>
</feature>
<gene>
    <name evidence="2" type="ORF">PLEPLA_LOCUS30996</name>
</gene>
<accession>A0A9N7YYW2</accession>
<feature type="region of interest" description="Disordered" evidence="1">
    <location>
        <begin position="188"/>
        <end position="234"/>
    </location>
</feature>
<reference evidence="2" key="1">
    <citation type="submission" date="2020-03" db="EMBL/GenBank/DDBJ databases">
        <authorList>
            <person name="Weist P."/>
        </authorList>
    </citation>
    <scope>NUCLEOTIDE SEQUENCE</scope>
</reference>
<evidence type="ECO:0000313" key="2">
    <source>
        <dbReference type="EMBL" id="CAB1443278.1"/>
    </source>
</evidence>
<dbReference type="Proteomes" id="UP001153269">
    <property type="component" value="Unassembled WGS sequence"/>
</dbReference>
<sequence>MYRNTPSLYFWRKYAPPPSLLRRPHRTRIHHPDQTPLQTSVTYHHRPPEPTAALVHRPYQCQRDTGSATSPTISPHDTESATLDPPPRPPVRDPQTAIHGAATDALDLREEIGSNQALSIWYGMVLQNGVIVFCWARAQRLITRHWSLGDRLRKSTRRQRSQTFFLTIPTTASQLIIPAEETMFHPVEEQDESVPIRPSRRRCNRGSSATELERPRSFTGLPKIRAPRASNTTKVTATDRHLVFDLMSSQGS</sequence>
<name>A0A9N7YYW2_PLEPL</name>
<dbReference type="AlphaFoldDB" id="A0A9N7YYW2"/>
<protein>
    <submittedName>
        <fullName evidence="2">Uncharacterized protein</fullName>
    </submittedName>
</protein>
<proteinExistence type="predicted"/>
<evidence type="ECO:0000256" key="1">
    <source>
        <dbReference type="SAM" id="MobiDB-lite"/>
    </source>
</evidence>
<evidence type="ECO:0000313" key="3">
    <source>
        <dbReference type="Proteomes" id="UP001153269"/>
    </source>
</evidence>
<keyword evidence="3" id="KW-1185">Reference proteome</keyword>
<organism evidence="2 3">
    <name type="scientific">Pleuronectes platessa</name>
    <name type="common">European plaice</name>
    <dbReference type="NCBI Taxonomy" id="8262"/>
    <lineage>
        <taxon>Eukaryota</taxon>
        <taxon>Metazoa</taxon>
        <taxon>Chordata</taxon>
        <taxon>Craniata</taxon>
        <taxon>Vertebrata</taxon>
        <taxon>Euteleostomi</taxon>
        <taxon>Actinopterygii</taxon>
        <taxon>Neopterygii</taxon>
        <taxon>Teleostei</taxon>
        <taxon>Neoteleostei</taxon>
        <taxon>Acanthomorphata</taxon>
        <taxon>Carangaria</taxon>
        <taxon>Pleuronectiformes</taxon>
        <taxon>Pleuronectoidei</taxon>
        <taxon>Pleuronectidae</taxon>
        <taxon>Pleuronectes</taxon>
    </lineage>
</organism>